<gene>
    <name evidence="1" type="ORF">EJ995_03580</name>
</gene>
<organism evidence="1 2">
    <name type="scientific">Nonlabens ponticola</name>
    <dbReference type="NCBI Taxonomy" id="2496866"/>
    <lineage>
        <taxon>Bacteria</taxon>
        <taxon>Pseudomonadati</taxon>
        <taxon>Bacteroidota</taxon>
        <taxon>Flavobacteriia</taxon>
        <taxon>Flavobacteriales</taxon>
        <taxon>Flavobacteriaceae</taxon>
        <taxon>Nonlabens</taxon>
    </lineage>
</organism>
<dbReference type="InterPro" id="IPR029058">
    <property type="entry name" value="AB_hydrolase_fold"/>
</dbReference>
<dbReference type="InterPro" id="IPR008886">
    <property type="entry name" value="UPF0227/Esterase_YqiA"/>
</dbReference>
<proteinExistence type="predicted"/>
<dbReference type="EMBL" id="CP034549">
    <property type="protein sequence ID" value="AZQ43360.1"/>
    <property type="molecule type" value="Genomic_DNA"/>
</dbReference>
<dbReference type="KEGG" id="noj:EJ995_03580"/>
<dbReference type="SUPFAM" id="SSF53474">
    <property type="entry name" value="alpha/beta-Hydrolases"/>
    <property type="match status" value="1"/>
</dbReference>
<dbReference type="Gene3D" id="3.40.50.1820">
    <property type="entry name" value="alpha/beta hydrolase"/>
    <property type="match status" value="1"/>
</dbReference>
<sequence length="158" mass="17757">MNILYLHGLMSSHQTPKVSWLKDNGHHVYHPALNYKVEGSTIFSQLSSLLEKHDVALIIGSSMGGHLAYHLGNKFGIPTLLFNPSLAPNQVEKPEVDRITNTTILHTVVLGEKDDIVIPTQTIDYLNKANANYKHTFEENGHRTPIELLKKHFELIVS</sequence>
<evidence type="ECO:0008006" key="3">
    <source>
        <dbReference type="Google" id="ProtNLM"/>
    </source>
</evidence>
<dbReference type="AlphaFoldDB" id="A0A3S9MVZ8"/>
<protein>
    <recommendedName>
        <fullName evidence="3">Alpha/beta fold hydrolase</fullName>
    </recommendedName>
</protein>
<dbReference type="Proteomes" id="UP000279600">
    <property type="component" value="Chromosome"/>
</dbReference>
<evidence type="ECO:0000313" key="1">
    <source>
        <dbReference type="EMBL" id="AZQ43360.1"/>
    </source>
</evidence>
<accession>A0A3S9MVZ8</accession>
<evidence type="ECO:0000313" key="2">
    <source>
        <dbReference type="Proteomes" id="UP000279600"/>
    </source>
</evidence>
<reference evidence="1 2" key="1">
    <citation type="submission" date="2018-12" db="EMBL/GenBank/DDBJ databases">
        <title>Complete genome of Nonlabens sp. MJ115.</title>
        <authorList>
            <person name="Choi H.S."/>
            <person name="Jung J."/>
        </authorList>
    </citation>
    <scope>NUCLEOTIDE SEQUENCE [LARGE SCALE GENOMIC DNA]</scope>
    <source>
        <strain evidence="1 2">MJ115</strain>
    </source>
</reference>
<dbReference type="RefSeq" id="WP_126445691.1">
    <property type="nucleotide sequence ID" value="NZ_CP034549.1"/>
</dbReference>
<dbReference type="PANTHER" id="PTHR35602:SF2">
    <property type="entry name" value="UPF0227 PROTEIN YCFP"/>
    <property type="match status" value="1"/>
</dbReference>
<dbReference type="OrthoDB" id="1438136at2"/>
<name>A0A3S9MVZ8_9FLAO</name>
<keyword evidence="2" id="KW-1185">Reference proteome</keyword>
<dbReference type="Pfam" id="PF05728">
    <property type="entry name" value="UPF0227"/>
    <property type="match status" value="1"/>
</dbReference>
<dbReference type="PANTHER" id="PTHR35602">
    <property type="entry name" value="ESTERASE YQIA-RELATED"/>
    <property type="match status" value="1"/>
</dbReference>